<evidence type="ECO:0000256" key="1">
    <source>
        <dbReference type="SAM" id="SignalP"/>
    </source>
</evidence>
<name>A0A0D3JY07_EMIH1</name>
<keyword evidence="3" id="KW-1185">Reference proteome</keyword>
<dbReference type="RefSeq" id="XP_005780821.1">
    <property type="nucleotide sequence ID" value="XM_005780764.1"/>
</dbReference>
<feature type="chain" id="PRO_5044208482" evidence="1">
    <location>
        <begin position="18"/>
        <end position="196"/>
    </location>
</feature>
<reference evidence="3" key="1">
    <citation type="journal article" date="2013" name="Nature">
        <title>Pan genome of the phytoplankton Emiliania underpins its global distribution.</title>
        <authorList>
            <person name="Read B.A."/>
            <person name="Kegel J."/>
            <person name="Klute M.J."/>
            <person name="Kuo A."/>
            <person name="Lefebvre S.C."/>
            <person name="Maumus F."/>
            <person name="Mayer C."/>
            <person name="Miller J."/>
            <person name="Monier A."/>
            <person name="Salamov A."/>
            <person name="Young J."/>
            <person name="Aguilar M."/>
            <person name="Claverie J.M."/>
            <person name="Frickenhaus S."/>
            <person name="Gonzalez K."/>
            <person name="Herman E.K."/>
            <person name="Lin Y.C."/>
            <person name="Napier J."/>
            <person name="Ogata H."/>
            <person name="Sarno A.F."/>
            <person name="Shmutz J."/>
            <person name="Schroeder D."/>
            <person name="de Vargas C."/>
            <person name="Verret F."/>
            <person name="von Dassow P."/>
            <person name="Valentin K."/>
            <person name="Van de Peer Y."/>
            <person name="Wheeler G."/>
            <person name="Dacks J.B."/>
            <person name="Delwiche C.F."/>
            <person name="Dyhrman S.T."/>
            <person name="Glockner G."/>
            <person name="John U."/>
            <person name="Richards T."/>
            <person name="Worden A.Z."/>
            <person name="Zhang X."/>
            <person name="Grigoriev I.V."/>
            <person name="Allen A.E."/>
            <person name="Bidle K."/>
            <person name="Borodovsky M."/>
            <person name="Bowler C."/>
            <person name="Brownlee C."/>
            <person name="Cock J.M."/>
            <person name="Elias M."/>
            <person name="Gladyshev V.N."/>
            <person name="Groth M."/>
            <person name="Guda C."/>
            <person name="Hadaegh A."/>
            <person name="Iglesias-Rodriguez M.D."/>
            <person name="Jenkins J."/>
            <person name="Jones B.M."/>
            <person name="Lawson T."/>
            <person name="Leese F."/>
            <person name="Lindquist E."/>
            <person name="Lobanov A."/>
            <person name="Lomsadze A."/>
            <person name="Malik S.B."/>
            <person name="Marsh M.E."/>
            <person name="Mackinder L."/>
            <person name="Mock T."/>
            <person name="Mueller-Roeber B."/>
            <person name="Pagarete A."/>
            <person name="Parker M."/>
            <person name="Probert I."/>
            <person name="Quesneville H."/>
            <person name="Raines C."/>
            <person name="Rensing S.A."/>
            <person name="Riano-Pachon D.M."/>
            <person name="Richier S."/>
            <person name="Rokitta S."/>
            <person name="Shiraiwa Y."/>
            <person name="Soanes D.M."/>
            <person name="van der Giezen M."/>
            <person name="Wahlund T.M."/>
            <person name="Williams B."/>
            <person name="Wilson W."/>
            <person name="Wolfe G."/>
            <person name="Wurch L.L."/>
        </authorList>
    </citation>
    <scope>NUCLEOTIDE SEQUENCE</scope>
</reference>
<sequence>MTRTFGLLACAIASARALQSPMSGRWPQQRRSPGVDAVSSSQLSIDWTARELWALEDSVPQYTVAVGEGSGAQIILWRRMQLDVAGMRGGLVATVETDPDAAPASRAEAEGWCVRSRAGDLFELGAQRVEAEPAVAAADGAEQQLAPFSAALGAAPTPEAVAQLATPALALVALAAAVNVGMSAFGHHVDVSVFIV</sequence>
<dbReference type="GeneID" id="17273938"/>
<keyword evidence="1" id="KW-0732">Signal</keyword>
<protein>
    <submittedName>
        <fullName evidence="2">Uncharacterized protein</fullName>
    </submittedName>
</protein>
<evidence type="ECO:0000313" key="2">
    <source>
        <dbReference type="EnsemblProtists" id="EOD28392"/>
    </source>
</evidence>
<proteinExistence type="predicted"/>
<dbReference type="Proteomes" id="UP000013827">
    <property type="component" value="Unassembled WGS sequence"/>
</dbReference>
<organism evidence="2 3">
    <name type="scientific">Emiliania huxleyi (strain CCMP1516)</name>
    <dbReference type="NCBI Taxonomy" id="280463"/>
    <lineage>
        <taxon>Eukaryota</taxon>
        <taxon>Haptista</taxon>
        <taxon>Haptophyta</taxon>
        <taxon>Prymnesiophyceae</taxon>
        <taxon>Isochrysidales</taxon>
        <taxon>Noelaerhabdaceae</taxon>
        <taxon>Emiliania</taxon>
    </lineage>
</organism>
<dbReference type="AlphaFoldDB" id="A0A0D3JY07"/>
<dbReference type="PaxDb" id="2903-EOD28392"/>
<evidence type="ECO:0000313" key="3">
    <source>
        <dbReference type="Proteomes" id="UP000013827"/>
    </source>
</evidence>
<reference evidence="2" key="2">
    <citation type="submission" date="2024-10" db="UniProtKB">
        <authorList>
            <consortium name="EnsemblProtists"/>
        </authorList>
    </citation>
    <scope>IDENTIFICATION</scope>
</reference>
<dbReference type="KEGG" id="ehx:EMIHUDRAFT_449968"/>
<feature type="signal peptide" evidence="1">
    <location>
        <begin position="1"/>
        <end position="17"/>
    </location>
</feature>
<dbReference type="HOGENOM" id="CLU_1392507_0_0_1"/>
<accession>A0A0D3JY07</accession>
<dbReference type="EnsemblProtists" id="EOD28392">
    <property type="protein sequence ID" value="EOD28392"/>
    <property type="gene ID" value="EMIHUDRAFT_449968"/>
</dbReference>